<comment type="caution">
    <text evidence="3">The sequence shown here is derived from an EMBL/GenBank/DDBJ whole genome shotgun (WGS) entry which is preliminary data.</text>
</comment>
<keyword evidence="4" id="KW-1185">Reference proteome</keyword>
<dbReference type="GO" id="GO:0046912">
    <property type="term" value="F:acyltransferase activity, acyl groups converted into alkyl on transfer"/>
    <property type="evidence" value="ECO:0007669"/>
    <property type="project" value="InterPro"/>
</dbReference>
<organism evidence="3 4">
    <name type="scientific">Pseudolactococcus reticulitermitis</name>
    <dbReference type="NCBI Taxonomy" id="2025039"/>
    <lineage>
        <taxon>Bacteria</taxon>
        <taxon>Bacillati</taxon>
        <taxon>Bacillota</taxon>
        <taxon>Bacilli</taxon>
        <taxon>Lactobacillales</taxon>
        <taxon>Streptococcaceae</taxon>
        <taxon>Pseudolactococcus</taxon>
    </lineage>
</organism>
<evidence type="ECO:0000313" key="4">
    <source>
        <dbReference type="Proteomes" id="UP000218689"/>
    </source>
</evidence>
<dbReference type="InterPro" id="IPR013785">
    <property type="entry name" value="Aldolase_TIM"/>
</dbReference>
<dbReference type="Pfam" id="PF00682">
    <property type="entry name" value="HMGL-like"/>
    <property type="match status" value="1"/>
</dbReference>
<name>A0A224XB56_9LACT</name>
<dbReference type="CDD" id="cd03174">
    <property type="entry name" value="DRE_TIM_metallolyase"/>
    <property type="match status" value="1"/>
</dbReference>
<gene>
    <name evidence="3" type="ORF">RsY01_461</name>
</gene>
<accession>A0A224XB56</accession>
<reference evidence="4" key="1">
    <citation type="submission" date="2017-08" db="EMBL/GenBank/DDBJ databases">
        <title>Draft genome sequence of Lactococcus sp. strain Rs-Y01, isolated from the gut of the lower termite Reticulitermes speratus.</title>
        <authorList>
            <person name="Ohkuma M."/>
            <person name="Yuki M."/>
        </authorList>
    </citation>
    <scope>NUCLEOTIDE SEQUENCE [LARGE SCALE GENOMIC DNA]</scope>
    <source>
        <strain evidence="4">Rs-Y01</strain>
    </source>
</reference>
<dbReference type="PANTHER" id="PTHR42880:SF1">
    <property type="entry name" value="ISOPROPYLMALATE_HOMOCITRATE_CITRAMALATE SYNTHASE FAMILY PROTEIN"/>
    <property type="match status" value="1"/>
</dbReference>
<dbReference type="SUPFAM" id="SSF51569">
    <property type="entry name" value="Aldolase"/>
    <property type="match status" value="1"/>
</dbReference>
<dbReference type="InterPro" id="IPR002034">
    <property type="entry name" value="AIPM/Hcit_synth_CS"/>
</dbReference>
<dbReference type="Proteomes" id="UP000218689">
    <property type="component" value="Unassembled WGS sequence"/>
</dbReference>
<dbReference type="PROSITE" id="PS50991">
    <property type="entry name" value="PYR_CT"/>
    <property type="match status" value="1"/>
</dbReference>
<evidence type="ECO:0000256" key="1">
    <source>
        <dbReference type="ARBA" id="ARBA00022679"/>
    </source>
</evidence>
<dbReference type="PROSITE" id="PS00816">
    <property type="entry name" value="AIPM_HOMOCIT_SYNTH_2"/>
    <property type="match status" value="1"/>
</dbReference>
<keyword evidence="1" id="KW-0808">Transferase</keyword>
<protein>
    <recommendedName>
        <fullName evidence="2">Pyruvate carboxyltransferase domain-containing protein</fullName>
    </recommendedName>
</protein>
<dbReference type="AlphaFoldDB" id="A0A224XB56"/>
<dbReference type="InterPro" id="IPR000891">
    <property type="entry name" value="PYR_CT"/>
</dbReference>
<dbReference type="GO" id="GO:0019752">
    <property type="term" value="P:carboxylic acid metabolic process"/>
    <property type="evidence" value="ECO:0007669"/>
    <property type="project" value="InterPro"/>
</dbReference>
<sequence>MTIQIFEETLRDGLQSCNFSNLSIEDKKNIIILFDRLGIEACNLGFINSSVRENDEIIELISFIKSKQLRIEPYVICRMKTSDLEEVNCISKKLEIKISSLLYIGVSRKRMYIEGWDEIYIYDAIFKVLNFAKDHEMQVSIALEDSTRMDEKFLKKIISLINDFPVYSIALADTLGISDYEQTLKLVSFVKKRLRGNIIIEWHGHNDLGLAVSNSLAAIKGGAKRIHTCMLGIGERCGNTSTEQLLINLYMKNELSSNIHMKELRKIVKLLQNKLKIDIPKNYPCFGEYSFFTCAGTHGAAIYKENILDDNRISVFTPYIPQVLGRTMEVGVNRTSGEGNIKYLNSKYSLGLDEKKIKNILEYVKCNNLFFNEKEFVHFVKS</sequence>
<evidence type="ECO:0000313" key="3">
    <source>
        <dbReference type="EMBL" id="GAX46881.1"/>
    </source>
</evidence>
<dbReference type="PANTHER" id="PTHR42880">
    <property type="entry name" value="HOMOCITRATE SYNTHASE"/>
    <property type="match status" value="1"/>
</dbReference>
<dbReference type="EMBL" id="BEDT01000001">
    <property type="protein sequence ID" value="GAX46881.1"/>
    <property type="molecule type" value="Genomic_DNA"/>
</dbReference>
<evidence type="ECO:0000259" key="2">
    <source>
        <dbReference type="PROSITE" id="PS50991"/>
    </source>
</evidence>
<feature type="domain" description="Pyruvate carboxyltransferase" evidence="2">
    <location>
        <begin position="3"/>
        <end position="265"/>
    </location>
</feature>
<proteinExistence type="predicted"/>
<dbReference type="Gene3D" id="3.20.20.70">
    <property type="entry name" value="Aldolase class I"/>
    <property type="match status" value="1"/>
</dbReference>